<proteinExistence type="predicted"/>
<sequence length="415" mass="47050">MISSVWITSKESNMRMLASSERQSIRQLVICHLHYSMGDDITRRSNAPGDIGFDREELARLNSSVQSINSEEVSFEDDIDSVNVDFEETDSMEECETWFDSQEDFDMSEDTLNGDMSVTCDQTEAENSASDEEIPIAQQIVNLMQKPGFYTDLQHRFHRKKSDPKNIEDLYDGIQYRRHSHNGGFLDNKNNISFMWYTDGCPIFKSSRLSMWPLYFVINELPLNKRLLKENLIYAGLWFGEKPAMGSFLKPFHESLKQLKEVGISVKVPSDEEPITVRAIVLCGTCDLPARCLVLNMTQFNGAYGCCHCKQKGKSASTGKGTTWTYPFKEVDPKGPKRTHNDMMMDAKKAYTEKKSVDGIKGPTFLSFTGCDLVHGVAIDYMHTVLLGVVGSCCTFGLIVLTIRNCSRLENKFIR</sequence>
<dbReference type="OrthoDB" id="7697691at2759"/>
<feature type="transmembrane region" description="Helical" evidence="1">
    <location>
        <begin position="381"/>
        <end position="403"/>
    </location>
</feature>
<evidence type="ECO:0000313" key="3">
    <source>
        <dbReference type="Proteomes" id="UP000230750"/>
    </source>
</evidence>
<protein>
    <recommendedName>
        <fullName evidence="4">Transposase domain-containing protein</fullName>
    </recommendedName>
</protein>
<dbReference type="Pfam" id="PF02992">
    <property type="entry name" value="Transposase_21"/>
    <property type="match status" value="1"/>
</dbReference>
<organism evidence="2 3">
    <name type="scientific">Stichopus japonicus</name>
    <name type="common">Sea cucumber</name>
    <dbReference type="NCBI Taxonomy" id="307972"/>
    <lineage>
        <taxon>Eukaryota</taxon>
        <taxon>Metazoa</taxon>
        <taxon>Echinodermata</taxon>
        <taxon>Eleutherozoa</taxon>
        <taxon>Echinozoa</taxon>
        <taxon>Holothuroidea</taxon>
        <taxon>Aspidochirotacea</taxon>
        <taxon>Aspidochirotida</taxon>
        <taxon>Stichopodidae</taxon>
        <taxon>Apostichopus</taxon>
    </lineage>
</organism>
<keyword evidence="1" id="KW-0472">Membrane</keyword>
<keyword evidence="1" id="KW-0812">Transmembrane</keyword>
<reference evidence="2 3" key="1">
    <citation type="journal article" date="2017" name="PLoS Biol.">
        <title>The sea cucumber genome provides insights into morphological evolution and visceral regeneration.</title>
        <authorList>
            <person name="Zhang X."/>
            <person name="Sun L."/>
            <person name="Yuan J."/>
            <person name="Sun Y."/>
            <person name="Gao Y."/>
            <person name="Zhang L."/>
            <person name="Li S."/>
            <person name="Dai H."/>
            <person name="Hamel J.F."/>
            <person name="Liu C."/>
            <person name="Yu Y."/>
            <person name="Liu S."/>
            <person name="Lin W."/>
            <person name="Guo K."/>
            <person name="Jin S."/>
            <person name="Xu P."/>
            <person name="Storey K.B."/>
            <person name="Huan P."/>
            <person name="Zhang T."/>
            <person name="Zhou Y."/>
            <person name="Zhang J."/>
            <person name="Lin C."/>
            <person name="Li X."/>
            <person name="Xing L."/>
            <person name="Huo D."/>
            <person name="Sun M."/>
            <person name="Wang L."/>
            <person name="Mercier A."/>
            <person name="Li F."/>
            <person name="Yang H."/>
            <person name="Xiang J."/>
        </authorList>
    </citation>
    <scope>NUCLEOTIDE SEQUENCE [LARGE SCALE GENOMIC DNA]</scope>
    <source>
        <strain evidence="2">Shaxun</strain>
        <tissue evidence="2">Muscle</tissue>
    </source>
</reference>
<evidence type="ECO:0000313" key="2">
    <source>
        <dbReference type="EMBL" id="PIK61500.1"/>
    </source>
</evidence>
<dbReference type="PANTHER" id="PTHR46579:SF1">
    <property type="entry name" value="F5_8 TYPE C DOMAIN-CONTAINING PROTEIN"/>
    <property type="match status" value="1"/>
</dbReference>
<evidence type="ECO:0000256" key="1">
    <source>
        <dbReference type="SAM" id="Phobius"/>
    </source>
</evidence>
<dbReference type="PANTHER" id="PTHR46579">
    <property type="entry name" value="F5/8 TYPE C DOMAIN-CONTAINING PROTEIN-RELATED"/>
    <property type="match status" value="1"/>
</dbReference>
<dbReference type="EMBL" id="MRZV01000030">
    <property type="protein sequence ID" value="PIK61500.1"/>
    <property type="molecule type" value="Genomic_DNA"/>
</dbReference>
<comment type="caution">
    <text evidence="2">The sequence shown here is derived from an EMBL/GenBank/DDBJ whole genome shotgun (WGS) entry which is preliminary data.</text>
</comment>
<keyword evidence="1" id="KW-1133">Transmembrane helix</keyword>
<dbReference type="AlphaFoldDB" id="A0A2G8LMU6"/>
<dbReference type="Proteomes" id="UP000230750">
    <property type="component" value="Unassembled WGS sequence"/>
</dbReference>
<keyword evidence="3" id="KW-1185">Reference proteome</keyword>
<dbReference type="STRING" id="307972.A0A2G8LMU6"/>
<accession>A0A2G8LMU6</accession>
<dbReference type="InterPro" id="IPR004242">
    <property type="entry name" value="Transposase_21"/>
</dbReference>
<evidence type="ECO:0008006" key="4">
    <source>
        <dbReference type="Google" id="ProtNLM"/>
    </source>
</evidence>
<gene>
    <name evidence="2" type="ORF">BSL78_01513</name>
</gene>
<name>A0A2G8LMU6_STIJA</name>